<feature type="domain" description="CMP/dCMP-type deaminase" evidence="1">
    <location>
        <begin position="4"/>
        <end position="120"/>
    </location>
</feature>
<dbReference type="InterPro" id="IPR016193">
    <property type="entry name" value="Cytidine_deaminase-like"/>
</dbReference>
<dbReference type="InterPro" id="IPR002125">
    <property type="entry name" value="CMP_dCMP_dom"/>
</dbReference>
<comment type="caution">
    <text evidence="2">The sequence shown here is derived from an EMBL/GenBank/DDBJ whole genome shotgun (WGS) entry which is preliminary data.</text>
</comment>
<dbReference type="SUPFAM" id="SSF53927">
    <property type="entry name" value="Cytidine deaminase-like"/>
    <property type="match status" value="1"/>
</dbReference>
<dbReference type="PROSITE" id="PS51747">
    <property type="entry name" value="CYT_DCMP_DEAMINASES_2"/>
    <property type="match status" value="1"/>
</dbReference>
<dbReference type="Proteomes" id="UP000033966">
    <property type="component" value="Unassembled WGS sequence"/>
</dbReference>
<dbReference type="PANTHER" id="PTHR11079">
    <property type="entry name" value="CYTOSINE DEAMINASE FAMILY MEMBER"/>
    <property type="match status" value="1"/>
</dbReference>
<accession>A0A0G1NCW3</accession>
<dbReference type="CDD" id="cd01285">
    <property type="entry name" value="nucleoside_deaminase"/>
    <property type="match status" value="1"/>
</dbReference>
<protein>
    <recommendedName>
        <fullName evidence="1">CMP/dCMP-type deaminase domain-containing protein</fullName>
    </recommendedName>
</protein>
<gene>
    <name evidence="2" type="ORF">UW92_C0021G0010</name>
</gene>
<proteinExistence type="predicted"/>
<organism evidence="2 3">
    <name type="scientific">Candidatus Jorgensenbacteria bacterium GW2011_GWA2_45_13</name>
    <dbReference type="NCBI Taxonomy" id="1618662"/>
    <lineage>
        <taxon>Bacteria</taxon>
        <taxon>Candidatus Joergenseniibacteriota</taxon>
    </lineage>
</organism>
<dbReference type="PANTHER" id="PTHR11079:SF162">
    <property type="entry name" value="RIBOFLAVIN BIOSYNTHESIS PROTEIN PYRD, CHLOROPLASTIC"/>
    <property type="match status" value="1"/>
</dbReference>
<dbReference type="EMBL" id="LCKF01000021">
    <property type="protein sequence ID" value="KKT90962.1"/>
    <property type="molecule type" value="Genomic_DNA"/>
</dbReference>
<sequence length="164" mass="18218">MQNHPQKEFMMKAIEEAKNSASLGQYTIGAIIVDSNGEILAVEHTSTHSSNDATAHAEISAIRSVCKKLNNRYLFGCWLYTTLEPCPMCISAAIWAKIDGVVFGATKEDAIDFAKGIESSKFKWRQIDISAKDIVAKGDPHINLVEGFMRDECKPLFSFEKNTE</sequence>
<name>A0A0G1NCW3_9BACT</name>
<dbReference type="AlphaFoldDB" id="A0A0G1NCW3"/>
<reference evidence="2 3" key="1">
    <citation type="journal article" date="2015" name="Nature">
        <title>rRNA introns, odd ribosomes, and small enigmatic genomes across a large radiation of phyla.</title>
        <authorList>
            <person name="Brown C.T."/>
            <person name="Hug L.A."/>
            <person name="Thomas B.C."/>
            <person name="Sharon I."/>
            <person name="Castelle C.J."/>
            <person name="Singh A."/>
            <person name="Wilkins M.J."/>
            <person name="Williams K.H."/>
            <person name="Banfield J.F."/>
        </authorList>
    </citation>
    <scope>NUCLEOTIDE SEQUENCE [LARGE SCALE GENOMIC DNA]</scope>
</reference>
<dbReference type="Gene3D" id="3.40.140.10">
    <property type="entry name" value="Cytidine Deaminase, domain 2"/>
    <property type="match status" value="1"/>
</dbReference>
<evidence type="ECO:0000259" key="1">
    <source>
        <dbReference type="PROSITE" id="PS51747"/>
    </source>
</evidence>
<dbReference type="Pfam" id="PF00383">
    <property type="entry name" value="dCMP_cyt_deam_1"/>
    <property type="match status" value="1"/>
</dbReference>
<evidence type="ECO:0000313" key="3">
    <source>
        <dbReference type="Proteomes" id="UP000033966"/>
    </source>
</evidence>
<dbReference type="GO" id="GO:0003824">
    <property type="term" value="F:catalytic activity"/>
    <property type="evidence" value="ECO:0007669"/>
    <property type="project" value="InterPro"/>
</dbReference>
<evidence type="ECO:0000313" key="2">
    <source>
        <dbReference type="EMBL" id="KKT90962.1"/>
    </source>
</evidence>